<proteinExistence type="predicted"/>
<dbReference type="PATRIC" id="fig|1637975.4.peg.4990"/>
<evidence type="ECO:0000259" key="5">
    <source>
        <dbReference type="Pfam" id="PF04542"/>
    </source>
</evidence>
<dbReference type="PANTHER" id="PTHR30385:SF7">
    <property type="entry name" value="RNA POLYMERASE SIGMA FACTOR FLIA"/>
    <property type="match status" value="1"/>
</dbReference>
<evidence type="ECO:0000256" key="1">
    <source>
        <dbReference type="ARBA" id="ARBA00023015"/>
    </source>
</evidence>
<dbReference type="AlphaFoldDB" id="A0A0Q3VJG8"/>
<dbReference type="Gene3D" id="1.10.1740.10">
    <property type="match status" value="1"/>
</dbReference>
<dbReference type="STRING" id="1637975.AN957_24745"/>
<dbReference type="GO" id="GO:0016987">
    <property type="term" value="F:sigma factor activity"/>
    <property type="evidence" value="ECO:0007669"/>
    <property type="project" value="UniProtKB-KW"/>
</dbReference>
<name>A0A0Q3VJG8_9BACI</name>
<sequence length="166" mass="19495">MESFEQVKKQYTPMIYKIISSLNIYMNKDEFFQIGLIALWEAYERFDPEKGNFTNYAYTFIKGRFLTEMKQSNRHTENTCPVNEEFLDYVEDEFSLCPLEEDILLSYCQAGSLTENQTKWVLYTCLKGFNVKEIAAMEKVSLSAVKNWRTAATDKLRKAIKENKVL</sequence>
<protein>
    <submittedName>
        <fullName evidence="6">RNA polymerase subunit sigma-24</fullName>
    </submittedName>
</protein>
<keyword evidence="2" id="KW-0731">Sigma factor</keyword>
<dbReference type="RefSeq" id="WP_056686702.1">
    <property type="nucleotide sequence ID" value="NZ_CP085712.1"/>
</dbReference>
<dbReference type="NCBIfam" id="TIGR02937">
    <property type="entry name" value="sigma70-ECF"/>
    <property type="match status" value="1"/>
</dbReference>
<keyword evidence="4" id="KW-0804">Transcription</keyword>
<evidence type="ECO:0000313" key="6">
    <source>
        <dbReference type="EMBL" id="KQL21442.1"/>
    </source>
</evidence>
<dbReference type="PANTHER" id="PTHR30385">
    <property type="entry name" value="SIGMA FACTOR F FLAGELLAR"/>
    <property type="match status" value="1"/>
</dbReference>
<gene>
    <name evidence="6" type="ORF">AN957_24745</name>
</gene>
<dbReference type="GO" id="GO:0006352">
    <property type="term" value="P:DNA-templated transcription initiation"/>
    <property type="evidence" value="ECO:0007669"/>
    <property type="project" value="InterPro"/>
</dbReference>
<comment type="caution">
    <text evidence="6">The sequence shown here is derived from an EMBL/GenBank/DDBJ whole genome shotgun (WGS) entry which is preliminary data.</text>
</comment>
<evidence type="ECO:0000313" key="7">
    <source>
        <dbReference type="Proteomes" id="UP000050996"/>
    </source>
</evidence>
<dbReference type="InterPro" id="IPR013324">
    <property type="entry name" value="RNA_pol_sigma_r3/r4-like"/>
</dbReference>
<keyword evidence="3" id="KW-0238">DNA-binding</keyword>
<reference evidence="6 7" key="1">
    <citation type="submission" date="2015-09" db="EMBL/GenBank/DDBJ databases">
        <title>Genome sequencing project for genomic taxonomy and phylogenomics of Bacillus-like bacteria.</title>
        <authorList>
            <person name="Liu B."/>
            <person name="Wang J."/>
            <person name="Zhu Y."/>
            <person name="Liu G."/>
            <person name="Chen Q."/>
            <person name="Chen Z."/>
            <person name="Lan J."/>
            <person name="Che J."/>
            <person name="Ge C."/>
            <person name="Shi H."/>
            <person name="Pan Z."/>
            <person name="Liu X."/>
        </authorList>
    </citation>
    <scope>NUCLEOTIDE SEQUENCE [LARGE SCALE GENOMIC DNA]</scope>
    <source>
        <strain evidence="6 7">FJAT-18043</strain>
    </source>
</reference>
<dbReference type="SUPFAM" id="SSF88946">
    <property type="entry name" value="Sigma2 domain of RNA polymerase sigma factors"/>
    <property type="match status" value="1"/>
</dbReference>
<organism evidence="6 7">
    <name type="scientific">Cytobacillus solani</name>
    <dbReference type="NCBI Taxonomy" id="1637975"/>
    <lineage>
        <taxon>Bacteria</taxon>
        <taxon>Bacillati</taxon>
        <taxon>Bacillota</taxon>
        <taxon>Bacilli</taxon>
        <taxon>Bacillales</taxon>
        <taxon>Bacillaceae</taxon>
        <taxon>Cytobacillus</taxon>
    </lineage>
</organism>
<dbReference type="InterPro" id="IPR014284">
    <property type="entry name" value="RNA_pol_sigma-70_dom"/>
</dbReference>
<dbReference type="Proteomes" id="UP000050996">
    <property type="component" value="Unassembled WGS sequence"/>
</dbReference>
<dbReference type="InterPro" id="IPR007627">
    <property type="entry name" value="RNA_pol_sigma70_r2"/>
</dbReference>
<dbReference type="GO" id="GO:0003677">
    <property type="term" value="F:DNA binding"/>
    <property type="evidence" value="ECO:0007669"/>
    <property type="project" value="UniProtKB-KW"/>
</dbReference>
<evidence type="ECO:0000256" key="2">
    <source>
        <dbReference type="ARBA" id="ARBA00023082"/>
    </source>
</evidence>
<dbReference type="EMBL" id="LJIX01000006">
    <property type="protein sequence ID" value="KQL21442.1"/>
    <property type="molecule type" value="Genomic_DNA"/>
</dbReference>
<dbReference type="InterPro" id="IPR013325">
    <property type="entry name" value="RNA_pol_sigma_r2"/>
</dbReference>
<keyword evidence="7" id="KW-1185">Reference proteome</keyword>
<keyword evidence="1" id="KW-0805">Transcription regulation</keyword>
<evidence type="ECO:0000256" key="3">
    <source>
        <dbReference type="ARBA" id="ARBA00023125"/>
    </source>
</evidence>
<accession>A0A0Q3VJG8</accession>
<dbReference type="Pfam" id="PF04542">
    <property type="entry name" value="Sigma70_r2"/>
    <property type="match status" value="1"/>
</dbReference>
<feature type="domain" description="RNA polymerase sigma-70 region 2" evidence="5">
    <location>
        <begin position="10"/>
        <end position="74"/>
    </location>
</feature>
<dbReference type="SUPFAM" id="SSF88659">
    <property type="entry name" value="Sigma3 and sigma4 domains of RNA polymerase sigma factors"/>
    <property type="match status" value="1"/>
</dbReference>
<dbReference type="InterPro" id="IPR036388">
    <property type="entry name" value="WH-like_DNA-bd_sf"/>
</dbReference>
<dbReference type="Gene3D" id="1.10.10.10">
    <property type="entry name" value="Winged helix-like DNA-binding domain superfamily/Winged helix DNA-binding domain"/>
    <property type="match status" value="1"/>
</dbReference>
<evidence type="ECO:0000256" key="4">
    <source>
        <dbReference type="ARBA" id="ARBA00023163"/>
    </source>
</evidence>